<feature type="region of interest" description="Disordered" evidence="1">
    <location>
        <begin position="67"/>
        <end position="89"/>
    </location>
</feature>
<dbReference type="AlphaFoldDB" id="E9G611"/>
<dbReference type="HOGENOM" id="CLU_1327557_0_0_1"/>
<reference evidence="2 3" key="1">
    <citation type="journal article" date="2011" name="Science">
        <title>The ecoresponsive genome of Daphnia pulex.</title>
        <authorList>
            <person name="Colbourne J.K."/>
            <person name="Pfrender M.E."/>
            <person name="Gilbert D."/>
            <person name="Thomas W.K."/>
            <person name="Tucker A."/>
            <person name="Oakley T.H."/>
            <person name="Tokishita S."/>
            <person name="Aerts A."/>
            <person name="Arnold G.J."/>
            <person name="Basu M.K."/>
            <person name="Bauer D.J."/>
            <person name="Caceres C.E."/>
            <person name="Carmel L."/>
            <person name="Casola C."/>
            <person name="Choi J.H."/>
            <person name="Detter J.C."/>
            <person name="Dong Q."/>
            <person name="Dusheyko S."/>
            <person name="Eads B.D."/>
            <person name="Frohlich T."/>
            <person name="Geiler-Samerotte K.A."/>
            <person name="Gerlach D."/>
            <person name="Hatcher P."/>
            <person name="Jogdeo S."/>
            <person name="Krijgsveld J."/>
            <person name="Kriventseva E.V."/>
            <person name="Kultz D."/>
            <person name="Laforsch C."/>
            <person name="Lindquist E."/>
            <person name="Lopez J."/>
            <person name="Manak J.R."/>
            <person name="Muller J."/>
            <person name="Pangilinan J."/>
            <person name="Patwardhan R.P."/>
            <person name="Pitluck S."/>
            <person name="Pritham E.J."/>
            <person name="Rechtsteiner A."/>
            <person name="Rho M."/>
            <person name="Rogozin I.B."/>
            <person name="Sakarya O."/>
            <person name="Salamov A."/>
            <person name="Schaack S."/>
            <person name="Shapiro H."/>
            <person name="Shiga Y."/>
            <person name="Skalitzky C."/>
            <person name="Smith Z."/>
            <person name="Souvorov A."/>
            <person name="Sung W."/>
            <person name="Tang Z."/>
            <person name="Tsuchiya D."/>
            <person name="Tu H."/>
            <person name="Vos H."/>
            <person name="Wang M."/>
            <person name="Wolf Y.I."/>
            <person name="Yamagata H."/>
            <person name="Yamada T."/>
            <person name="Ye Y."/>
            <person name="Shaw J.R."/>
            <person name="Andrews J."/>
            <person name="Crease T.J."/>
            <person name="Tang H."/>
            <person name="Lucas S.M."/>
            <person name="Robertson H.M."/>
            <person name="Bork P."/>
            <person name="Koonin E.V."/>
            <person name="Zdobnov E.M."/>
            <person name="Grigoriev I.V."/>
            <person name="Lynch M."/>
            <person name="Boore J.L."/>
        </authorList>
    </citation>
    <scope>NUCLEOTIDE SEQUENCE [LARGE SCALE GENOMIC DNA]</scope>
</reference>
<organism evidence="2 3">
    <name type="scientific">Daphnia pulex</name>
    <name type="common">Water flea</name>
    <dbReference type="NCBI Taxonomy" id="6669"/>
    <lineage>
        <taxon>Eukaryota</taxon>
        <taxon>Metazoa</taxon>
        <taxon>Ecdysozoa</taxon>
        <taxon>Arthropoda</taxon>
        <taxon>Crustacea</taxon>
        <taxon>Branchiopoda</taxon>
        <taxon>Diplostraca</taxon>
        <taxon>Cladocera</taxon>
        <taxon>Anomopoda</taxon>
        <taxon>Daphniidae</taxon>
        <taxon>Daphnia</taxon>
    </lineage>
</organism>
<accession>E9G611</accession>
<evidence type="ECO:0000313" key="2">
    <source>
        <dbReference type="EMBL" id="EFX84858.1"/>
    </source>
</evidence>
<feature type="region of interest" description="Disordered" evidence="1">
    <location>
        <begin position="183"/>
        <end position="207"/>
    </location>
</feature>
<evidence type="ECO:0000256" key="1">
    <source>
        <dbReference type="SAM" id="MobiDB-lite"/>
    </source>
</evidence>
<sequence length="207" mass="23319">MKCSRFSHRRRNVFASAAGWAPVVDELQNDLLVTDDACTSTICPSLSSGVFGHLFRLADRRLSPYTTTTSIQQQTRANGRRASSSSQRREKLLCTAQARIYRGTSRRLNYGKATGKKEEKPWKKRLSESRTRTFWPFALPAAAGRREVLLLLLLWVFLMNDVASLRDLMTFGCPLPAFEQHLNRSSSNSASPTDSHILAPPRPSVRH</sequence>
<keyword evidence="3" id="KW-1185">Reference proteome</keyword>
<gene>
    <name evidence="2" type="ORF">DAPPUDRAFT_238286</name>
</gene>
<dbReference type="Proteomes" id="UP000000305">
    <property type="component" value="Unassembled WGS sequence"/>
</dbReference>
<dbReference type="InParanoid" id="E9G611"/>
<dbReference type="EMBL" id="GL732533">
    <property type="protein sequence ID" value="EFX84858.1"/>
    <property type="molecule type" value="Genomic_DNA"/>
</dbReference>
<protein>
    <submittedName>
        <fullName evidence="2">Uncharacterized protein</fullName>
    </submittedName>
</protein>
<feature type="compositionally biased region" description="Polar residues" evidence="1">
    <location>
        <begin position="183"/>
        <end position="194"/>
    </location>
</feature>
<evidence type="ECO:0000313" key="3">
    <source>
        <dbReference type="Proteomes" id="UP000000305"/>
    </source>
</evidence>
<dbReference type="KEGG" id="dpx:DAPPUDRAFT_238286"/>
<proteinExistence type="predicted"/>
<name>E9G611_DAPPU</name>
<feature type="compositionally biased region" description="Polar residues" evidence="1">
    <location>
        <begin position="67"/>
        <end position="86"/>
    </location>
</feature>